<organism evidence="1 2">
    <name type="scientific">Caenorhabditis japonica</name>
    <dbReference type="NCBI Taxonomy" id="281687"/>
    <lineage>
        <taxon>Eukaryota</taxon>
        <taxon>Metazoa</taxon>
        <taxon>Ecdysozoa</taxon>
        <taxon>Nematoda</taxon>
        <taxon>Chromadorea</taxon>
        <taxon>Rhabditida</taxon>
        <taxon>Rhabditina</taxon>
        <taxon>Rhabditomorpha</taxon>
        <taxon>Rhabditoidea</taxon>
        <taxon>Rhabditidae</taxon>
        <taxon>Peloderinae</taxon>
        <taxon>Caenorhabditis</taxon>
    </lineage>
</organism>
<dbReference type="EnsemblMetazoa" id="CJA35903.1">
    <property type="protein sequence ID" value="CJA35903.1"/>
    <property type="gene ID" value="WBGene00211750"/>
</dbReference>
<accession>A0A8R1ELB5</accession>
<keyword evidence="2" id="KW-1185">Reference proteome</keyword>
<sequence length="111" mass="12992">MISFARKYNISSKTVSNYMKELNIVHKEKGVKSKINRDIHGKFTFSNSKDLEVVKDPGIFEKEQIKVESKKVDLLDKPKVLPKVSESDKQRIRSFKDFNKKYDVYFSNSDL</sequence>
<evidence type="ECO:0000313" key="2">
    <source>
        <dbReference type="Proteomes" id="UP000005237"/>
    </source>
</evidence>
<reference evidence="1" key="2">
    <citation type="submission" date="2022-06" db="UniProtKB">
        <authorList>
            <consortium name="EnsemblMetazoa"/>
        </authorList>
    </citation>
    <scope>IDENTIFICATION</scope>
    <source>
        <strain evidence="1">DF5081</strain>
    </source>
</reference>
<proteinExistence type="predicted"/>
<dbReference type="AlphaFoldDB" id="A0A8R1ELB5"/>
<dbReference type="Proteomes" id="UP000005237">
    <property type="component" value="Unassembled WGS sequence"/>
</dbReference>
<evidence type="ECO:0000313" key="1">
    <source>
        <dbReference type="EnsemblMetazoa" id="CJA35903.1"/>
    </source>
</evidence>
<reference evidence="2" key="1">
    <citation type="submission" date="2010-08" db="EMBL/GenBank/DDBJ databases">
        <authorList>
            <consortium name="Caenorhabditis japonica Sequencing Consortium"/>
            <person name="Wilson R.K."/>
        </authorList>
    </citation>
    <scope>NUCLEOTIDE SEQUENCE [LARGE SCALE GENOMIC DNA]</scope>
    <source>
        <strain evidence="2">DF5081</strain>
    </source>
</reference>
<name>A0A8R1ELB5_CAEJA</name>
<protein>
    <submittedName>
        <fullName evidence="1">Uncharacterized protein</fullName>
    </submittedName>
</protein>